<feature type="domain" description="Type I restriction modification DNA specificity" evidence="5">
    <location>
        <begin position="44"/>
        <end position="179"/>
    </location>
</feature>
<keyword evidence="6" id="KW-0540">Nuclease</keyword>
<keyword evidence="6" id="KW-0378">Hydrolase</keyword>
<name>A0ABV5H739_9FLAO</name>
<keyword evidence="2" id="KW-0680">Restriction system</keyword>
<organism evidence="6 7">
    <name type="scientific">Flavobacterium gyeonganense</name>
    <dbReference type="NCBI Taxonomy" id="1310418"/>
    <lineage>
        <taxon>Bacteria</taxon>
        <taxon>Pseudomonadati</taxon>
        <taxon>Bacteroidota</taxon>
        <taxon>Flavobacteriia</taxon>
        <taxon>Flavobacteriales</taxon>
        <taxon>Flavobacteriaceae</taxon>
        <taxon>Flavobacterium</taxon>
    </lineage>
</organism>
<comment type="caution">
    <text evidence="6">The sequence shown here is derived from an EMBL/GenBank/DDBJ whole genome shotgun (WGS) entry which is preliminary data.</text>
</comment>
<evidence type="ECO:0000256" key="1">
    <source>
        <dbReference type="ARBA" id="ARBA00010923"/>
    </source>
</evidence>
<accession>A0ABV5H739</accession>
<comment type="similarity">
    <text evidence="1">Belongs to the type-I restriction system S methylase family.</text>
</comment>
<evidence type="ECO:0000256" key="3">
    <source>
        <dbReference type="ARBA" id="ARBA00023125"/>
    </source>
</evidence>
<evidence type="ECO:0000256" key="4">
    <source>
        <dbReference type="SAM" id="Coils"/>
    </source>
</evidence>
<evidence type="ECO:0000313" key="6">
    <source>
        <dbReference type="EMBL" id="MFB9107514.1"/>
    </source>
</evidence>
<dbReference type="InterPro" id="IPR000055">
    <property type="entry name" value="Restrct_endonuc_typeI_TRD"/>
</dbReference>
<dbReference type="GO" id="GO:0016787">
    <property type="term" value="F:hydrolase activity"/>
    <property type="evidence" value="ECO:0007669"/>
    <property type="project" value="UniProtKB-KW"/>
</dbReference>
<dbReference type="InterPro" id="IPR044946">
    <property type="entry name" value="Restrct_endonuc_typeI_TRD_sf"/>
</dbReference>
<feature type="coiled-coil region" evidence="4">
    <location>
        <begin position="371"/>
        <end position="398"/>
    </location>
</feature>
<reference evidence="6 7" key="1">
    <citation type="submission" date="2024-09" db="EMBL/GenBank/DDBJ databases">
        <authorList>
            <person name="Sun Q."/>
            <person name="Mori K."/>
        </authorList>
    </citation>
    <scope>NUCLEOTIDE SEQUENCE [LARGE SCALE GENOMIC DNA]</scope>
    <source>
        <strain evidence="6 7">CECT 8365</strain>
    </source>
</reference>
<dbReference type="Gene3D" id="3.90.220.20">
    <property type="entry name" value="DNA methylase specificity domains"/>
    <property type="match status" value="2"/>
</dbReference>
<dbReference type="Proteomes" id="UP001589562">
    <property type="component" value="Unassembled WGS sequence"/>
</dbReference>
<keyword evidence="3" id="KW-0238">DNA-binding</keyword>
<evidence type="ECO:0000256" key="2">
    <source>
        <dbReference type="ARBA" id="ARBA00022747"/>
    </source>
</evidence>
<dbReference type="InterPro" id="IPR052021">
    <property type="entry name" value="Type-I_RS_S_subunit"/>
</dbReference>
<evidence type="ECO:0000313" key="7">
    <source>
        <dbReference type="Proteomes" id="UP001589562"/>
    </source>
</evidence>
<dbReference type="EMBL" id="JBHMFE010000008">
    <property type="protein sequence ID" value="MFB9107514.1"/>
    <property type="molecule type" value="Genomic_DNA"/>
</dbReference>
<keyword evidence="4" id="KW-0175">Coiled coil</keyword>
<dbReference type="GO" id="GO:0004519">
    <property type="term" value="F:endonuclease activity"/>
    <property type="evidence" value="ECO:0007669"/>
    <property type="project" value="UniProtKB-KW"/>
</dbReference>
<dbReference type="EC" id="3.1.21.-" evidence="6"/>
<feature type="domain" description="Type I restriction modification DNA specificity" evidence="5">
    <location>
        <begin position="230"/>
        <end position="376"/>
    </location>
</feature>
<dbReference type="PANTHER" id="PTHR30408:SF12">
    <property type="entry name" value="TYPE I RESTRICTION ENZYME MJAVIII SPECIFICITY SUBUNIT"/>
    <property type="match status" value="1"/>
</dbReference>
<keyword evidence="6" id="KW-0255">Endonuclease</keyword>
<dbReference type="PANTHER" id="PTHR30408">
    <property type="entry name" value="TYPE-1 RESTRICTION ENZYME ECOKI SPECIFICITY PROTEIN"/>
    <property type="match status" value="1"/>
</dbReference>
<dbReference type="RefSeq" id="WP_278009203.1">
    <property type="nucleotide sequence ID" value="NZ_CP121112.1"/>
</dbReference>
<dbReference type="Pfam" id="PF01420">
    <property type="entry name" value="Methylase_S"/>
    <property type="match status" value="2"/>
</dbReference>
<evidence type="ECO:0000259" key="5">
    <source>
        <dbReference type="Pfam" id="PF01420"/>
    </source>
</evidence>
<proteinExistence type="inferred from homology"/>
<dbReference type="SUPFAM" id="SSF116734">
    <property type="entry name" value="DNA methylase specificity domain"/>
    <property type="match status" value="2"/>
</dbReference>
<sequence length="408" mass="46765">MRTVTFNDIIGKDGVFIDGDWVESKDQDPNGDVRLLQLADIGDGHFINKSNRFLTIDSAKKLKCTFLEPGDILVARMPDPIGRACIFPELDMPCVTVVDVCIIRPDRKIVSNIWLKFLINSFDFRKSISQFVTGTTRQRISRGNLAKLSFTLPSFQDQIRIAEVLTQAENLIKQRKESIDLLDDFLRSTFLEMFGDPFINLKKHKVVALEEIAAKEKYSIVDGPFGSSLKEGDYFETGIPIIRINNIRDEGFYNDQFKYINEKKYEELKRSKIQYNDILIARVGNTIGKSCLFNQNFKALLSTTGVAKLTVNNELVNVKYIIAHLRLPQYRKYIWNQTEGGGQPYLNLKKIKNFKILLPPIELQNQFATIVEKAESLKKEYEASLHELENMYGVLSQKAFKGELNIKK</sequence>
<gene>
    <name evidence="6" type="ORF">ACFFVK_02915</name>
</gene>
<protein>
    <submittedName>
        <fullName evidence="6">Restriction endonuclease subunit S</fullName>
        <ecNumber evidence="6">3.1.21.-</ecNumber>
    </submittedName>
</protein>
<keyword evidence="7" id="KW-1185">Reference proteome</keyword>